<feature type="domain" description="CAAX prenyl protease 2/Lysostaphin resistance protein A-like" evidence="2">
    <location>
        <begin position="99"/>
        <end position="180"/>
    </location>
</feature>
<keyword evidence="3" id="KW-0378">Hydrolase</keyword>
<accession>A0ABT2WJX1</accession>
<keyword evidence="3" id="KW-0482">Metalloprotease</keyword>
<keyword evidence="4" id="KW-1185">Reference proteome</keyword>
<name>A0ABT2WJX1_9BACI</name>
<gene>
    <name evidence="3" type="ORF">OEV82_14935</name>
</gene>
<feature type="transmembrane region" description="Helical" evidence="1">
    <location>
        <begin position="123"/>
        <end position="139"/>
    </location>
</feature>
<comment type="caution">
    <text evidence="3">The sequence shown here is derived from an EMBL/GenBank/DDBJ whole genome shotgun (WGS) entry which is preliminary data.</text>
</comment>
<feature type="transmembrane region" description="Helical" evidence="1">
    <location>
        <begin position="59"/>
        <end position="79"/>
    </location>
</feature>
<feature type="transmembrane region" description="Helical" evidence="1">
    <location>
        <begin position="146"/>
        <end position="162"/>
    </location>
</feature>
<dbReference type="GO" id="GO:0008237">
    <property type="term" value="F:metallopeptidase activity"/>
    <property type="evidence" value="ECO:0007669"/>
    <property type="project" value="UniProtKB-KW"/>
</dbReference>
<dbReference type="Pfam" id="PF02517">
    <property type="entry name" value="Rce1-like"/>
    <property type="match status" value="1"/>
</dbReference>
<dbReference type="EMBL" id="JAOUSE010000071">
    <property type="protein sequence ID" value="MCU9595722.1"/>
    <property type="molecule type" value="Genomic_DNA"/>
</dbReference>
<evidence type="ECO:0000259" key="2">
    <source>
        <dbReference type="Pfam" id="PF02517"/>
    </source>
</evidence>
<organism evidence="3 4">
    <name type="scientific">Pallidibacillus thermolactis</name>
    <dbReference type="NCBI Taxonomy" id="251051"/>
    <lineage>
        <taxon>Bacteria</taxon>
        <taxon>Bacillati</taxon>
        <taxon>Bacillota</taxon>
        <taxon>Bacilli</taxon>
        <taxon>Bacillales</taxon>
        <taxon>Bacillaceae</taxon>
        <taxon>Pallidibacillus</taxon>
    </lineage>
</organism>
<dbReference type="RefSeq" id="WP_263062313.1">
    <property type="nucleotide sequence ID" value="NZ_JAOUSE010000071.1"/>
</dbReference>
<keyword evidence="1" id="KW-0472">Membrane</keyword>
<evidence type="ECO:0000256" key="1">
    <source>
        <dbReference type="SAM" id="Phobius"/>
    </source>
</evidence>
<sequence length="199" mass="22948">MNKQKEIIKQISDRELMANFYLSQGILLILSLSLTPFFFSSFWEVFSLFHFERVKQVLIIGGGAGLLVVLLDLVLIKLLPASFFDDGGINERLFTNRGFWKIVWISLLVAFCEELLFRGVIQTNFGIVIASLIFAMIHVRYLNNKFLFVYVVLLSFLIGYIYKITANLAATFMMHFVIDCFLGLYIYIKNGRTNTDIQK</sequence>
<dbReference type="Proteomes" id="UP001208656">
    <property type="component" value="Unassembled WGS sequence"/>
</dbReference>
<keyword evidence="3" id="KW-0645">Protease</keyword>
<protein>
    <submittedName>
        <fullName evidence="3">CPBP family intramembrane metalloprotease</fullName>
    </submittedName>
</protein>
<feature type="transmembrane region" description="Helical" evidence="1">
    <location>
        <begin position="20"/>
        <end position="39"/>
    </location>
</feature>
<proteinExistence type="predicted"/>
<reference evidence="3 4" key="1">
    <citation type="submission" date="2022-10" db="EMBL/GenBank/DDBJ databases">
        <title>Description of Fervidibacillus gen. nov. in the family Fervidibacillaceae fam. nov. with two species, Fervidibacillus albus sp. nov., and Fervidibacillus halotolerans sp. nov., isolated from tidal flat sediments.</title>
        <authorList>
            <person name="Kwon K.K."/>
            <person name="Yang S.-H."/>
        </authorList>
    </citation>
    <scope>NUCLEOTIDE SEQUENCE [LARGE SCALE GENOMIC DNA]</scope>
    <source>
        <strain evidence="3 4">DSM 23332</strain>
    </source>
</reference>
<dbReference type="InterPro" id="IPR003675">
    <property type="entry name" value="Rce1/LyrA-like_dom"/>
</dbReference>
<feature type="transmembrane region" description="Helical" evidence="1">
    <location>
        <begin position="99"/>
        <end position="117"/>
    </location>
</feature>
<keyword evidence="1" id="KW-0812">Transmembrane</keyword>
<evidence type="ECO:0000313" key="3">
    <source>
        <dbReference type="EMBL" id="MCU9595722.1"/>
    </source>
</evidence>
<keyword evidence="1" id="KW-1133">Transmembrane helix</keyword>
<evidence type="ECO:0000313" key="4">
    <source>
        <dbReference type="Proteomes" id="UP001208656"/>
    </source>
</evidence>
<feature type="transmembrane region" description="Helical" evidence="1">
    <location>
        <begin position="168"/>
        <end position="188"/>
    </location>
</feature>